<sequence>MPKIKISGDMLWSPHQRKKIKNLLSKGNIRYGPTLTYPQFCTPATFCLFVAIFCHTALFLFVYGSESR</sequence>
<reference evidence="3" key="1">
    <citation type="journal article" date="2015" name="Nat. Genet.">
        <title>The genome and transcriptome of the zoonotic hookworm Ancylostoma ceylanicum identify infection-specific gene families.</title>
        <authorList>
            <person name="Schwarz E.M."/>
            <person name="Hu Y."/>
            <person name="Antoshechkin I."/>
            <person name="Miller M.M."/>
            <person name="Sternberg P.W."/>
            <person name="Aroian R.V."/>
        </authorList>
    </citation>
    <scope>NUCLEOTIDE SEQUENCE</scope>
    <source>
        <strain evidence="3">HY135</strain>
    </source>
</reference>
<keyword evidence="1" id="KW-0472">Membrane</keyword>
<comment type="caution">
    <text evidence="2">The sequence shown here is derived from an EMBL/GenBank/DDBJ whole genome shotgun (WGS) entry which is preliminary data.</text>
</comment>
<evidence type="ECO:0000313" key="2">
    <source>
        <dbReference type="EMBL" id="EYC00677.1"/>
    </source>
</evidence>
<name>A0A016TDB7_9BILA</name>
<proteinExistence type="predicted"/>
<keyword evidence="3" id="KW-1185">Reference proteome</keyword>
<dbReference type="AlphaFoldDB" id="A0A016TDB7"/>
<evidence type="ECO:0000256" key="1">
    <source>
        <dbReference type="SAM" id="Phobius"/>
    </source>
</evidence>
<organism evidence="2 3">
    <name type="scientific">Ancylostoma ceylanicum</name>
    <dbReference type="NCBI Taxonomy" id="53326"/>
    <lineage>
        <taxon>Eukaryota</taxon>
        <taxon>Metazoa</taxon>
        <taxon>Ecdysozoa</taxon>
        <taxon>Nematoda</taxon>
        <taxon>Chromadorea</taxon>
        <taxon>Rhabditida</taxon>
        <taxon>Rhabditina</taxon>
        <taxon>Rhabditomorpha</taxon>
        <taxon>Strongyloidea</taxon>
        <taxon>Ancylostomatidae</taxon>
        <taxon>Ancylostomatinae</taxon>
        <taxon>Ancylostoma</taxon>
    </lineage>
</organism>
<feature type="transmembrane region" description="Helical" evidence="1">
    <location>
        <begin position="43"/>
        <end position="63"/>
    </location>
</feature>
<protein>
    <submittedName>
        <fullName evidence="2">Uncharacterized protein</fullName>
    </submittedName>
</protein>
<keyword evidence="1" id="KW-0812">Transmembrane</keyword>
<accession>A0A016TDB7</accession>
<gene>
    <name evidence="2" type="primary">Acey_s0113.g346</name>
    <name evidence="2" type="ORF">Y032_0113g346</name>
</gene>
<dbReference type="EMBL" id="JARK01001449">
    <property type="protein sequence ID" value="EYC00677.1"/>
    <property type="molecule type" value="Genomic_DNA"/>
</dbReference>
<dbReference type="Proteomes" id="UP000024635">
    <property type="component" value="Unassembled WGS sequence"/>
</dbReference>
<evidence type="ECO:0000313" key="3">
    <source>
        <dbReference type="Proteomes" id="UP000024635"/>
    </source>
</evidence>
<keyword evidence="1" id="KW-1133">Transmembrane helix</keyword>